<evidence type="ECO:0000256" key="5">
    <source>
        <dbReference type="SAM" id="SignalP"/>
    </source>
</evidence>
<dbReference type="PIRSF" id="PIRSF001227">
    <property type="entry name" value="Pen_acylase"/>
    <property type="match status" value="1"/>
</dbReference>
<dbReference type="SUPFAM" id="SSF56235">
    <property type="entry name" value="N-terminal nucleophile aminohydrolases (Ntn hydrolases)"/>
    <property type="match status" value="1"/>
</dbReference>
<feature type="chain" id="PRO_5046399727" evidence="5">
    <location>
        <begin position="26"/>
        <end position="752"/>
    </location>
</feature>
<dbReference type="Proteomes" id="UP001596050">
    <property type="component" value="Unassembled WGS sequence"/>
</dbReference>
<comment type="caution">
    <text evidence="6">The sequence shown here is derived from an EMBL/GenBank/DDBJ whole genome shotgun (WGS) entry which is preliminary data.</text>
</comment>
<dbReference type="InterPro" id="IPR043147">
    <property type="entry name" value="Penicillin_amidase_A-knob"/>
</dbReference>
<proteinExistence type="inferred from homology"/>
<evidence type="ECO:0000313" key="6">
    <source>
        <dbReference type="EMBL" id="MFC5460599.1"/>
    </source>
</evidence>
<keyword evidence="3" id="KW-0378">Hydrolase</keyword>
<dbReference type="PANTHER" id="PTHR34218">
    <property type="entry name" value="PEPTIDASE S45 PENICILLIN AMIDASE"/>
    <property type="match status" value="1"/>
</dbReference>
<keyword evidence="2 5" id="KW-0732">Signal</keyword>
<reference evidence="7" key="1">
    <citation type="journal article" date="2019" name="Int. J. Syst. Evol. Microbiol.">
        <title>The Global Catalogue of Microorganisms (GCM) 10K type strain sequencing project: providing services to taxonomists for standard genome sequencing and annotation.</title>
        <authorList>
            <consortium name="The Broad Institute Genomics Platform"/>
            <consortium name="The Broad Institute Genome Sequencing Center for Infectious Disease"/>
            <person name="Wu L."/>
            <person name="Ma J."/>
        </authorList>
    </citation>
    <scope>NUCLEOTIDE SEQUENCE [LARGE SCALE GENOMIC DNA]</scope>
    <source>
        <strain evidence="7">KACC 12649</strain>
    </source>
</reference>
<evidence type="ECO:0000256" key="3">
    <source>
        <dbReference type="ARBA" id="ARBA00022801"/>
    </source>
</evidence>
<evidence type="ECO:0000256" key="2">
    <source>
        <dbReference type="ARBA" id="ARBA00022729"/>
    </source>
</evidence>
<dbReference type="Pfam" id="PF01804">
    <property type="entry name" value="Penicil_amidase"/>
    <property type="match status" value="1"/>
</dbReference>
<dbReference type="Gene3D" id="2.30.120.10">
    <property type="match status" value="1"/>
</dbReference>
<dbReference type="InterPro" id="IPR002692">
    <property type="entry name" value="S45"/>
</dbReference>
<feature type="signal peptide" evidence="5">
    <location>
        <begin position="1"/>
        <end position="25"/>
    </location>
</feature>
<evidence type="ECO:0000313" key="7">
    <source>
        <dbReference type="Proteomes" id="UP001596050"/>
    </source>
</evidence>
<keyword evidence="4" id="KW-0865">Zymogen</keyword>
<accession>A0ABW0L4I1</accession>
<comment type="similarity">
    <text evidence="1">Belongs to the peptidase S45 family.</text>
</comment>
<dbReference type="InterPro" id="IPR043146">
    <property type="entry name" value="Penicillin_amidase_N_B-knob"/>
</dbReference>
<sequence>MFLPRTFASTLAGALLATAAFPALAEPAAAGAQAASAPSASAADLARWKKTAARVTIMRDKWGIPHVFGKNDADAVFGMLYAQAEDDFNRVELNYINAMGRLAEVEGEKEIWRDLRMKMYIQPADMQAKYAASPAWLKELMKAFADGLNFYLHTHPEVKPKLITRFEPWMALSFSEGSIGGDIESIDLKELEAFYGKGPAPQLAHEIADNRNVLDAEPRGSNGFAIAPKLSASGRPLLLINPHTSFYFRPEIHMVSEEGLNAYGAVTWGQFFIYQGFNDKTGWMHTSGGGDVIDEYLETVVERGGKFFYKYGKEERALRAVPVNLPYKTANGGMGSRTVTAYFSHHGPIVRGENGKWVAVKMMDEPVKALTQSYSRTKAKNYAAFYKAMELRTNSSNNTVYADADGNIAYFHGNFIPKRDPRFDWNKPVDGSNPATEWQGLHAIKDTITLFNPASGYISNTNNWPFSASGANSPKQADYPAYMWSLPENARGVHAERVLKNAKGFTIDSLIAAGYDSYLTAFEPLVPQLAKDFDALPAGDARRTSLGLQVAALRGWNLRFALDSVPTALAVYWGQEMVAAAAPKARAAGVPTVDFITKHIGPAERLDALARASAKLTADFGTWQTPWGEINRFQRISGEVDQQYDDSKPSYPVAFTSANWGSLASFGMVAKQKTKRIYGDRGNSFVAAVEFGPKVRAKSILAGGQSSNPASPHFADQAAMYARGEFKDVLFYKEDIEKALERKYRPGERTLP</sequence>
<evidence type="ECO:0000256" key="1">
    <source>
        <dbReference type="ARBA" id="ARBA00006586"/>
    </source>
</evidence>
<organism evidence="6 7">
    <name type="scientific">Massilia niabensis</name>
    <dbReference type="NCBI Taxonomy" id="544910"/>
    <lineage>
        <taxon>Bacteria</taxon>
        <taxon>Pseudomonadati</taxon>
        <taxon>Pseudomonadota</taxon>
        <taxon>Betaproteobacteria</taxon>
        <taxon>Burkholderiales</taxon>
        <taxon>Oxalobacteraceae</taxon>
        <taxon>Telluria group</taxon>
        <taxon>Massilia</taxon>
    </lineage>
</organism>
<protein>
    <submittedName>
        <fullName evidence="6">Penicillin acylase family protein</fullName>
    </submittedName>
</protein>
<evidence type="ECO:0000256" key="4">
    <source>
        <dbReference type="ARBA" id="ARBA00023145"/>
    </source>
</evidence>
<dbReference type="InterPro" id="IPR029055">
    <property type="entry name" value="Ntn_hydrolases_N"/>
</dbReference>
<dbReference type="InterPro" id="IPR014395">
    <property type="entry name" value="Pen/GL7ACA/AHL_acylase"/>
</dbReference>
<keyword evidence="7" id="KW-1185">Reference proteome</keyword>
<dbReference type="Gene3D" id="1.10.1400.10">
    <property type="match status" value="1"/>
</dbReference>
<dbReference type="EMBL" id="JBHSMU010000013">
    <property type="protein sequence ID" value="MFC5460599.1"/>
    <property type="molecule type" value="Genomic_DNA"/>
</dbReference>
<gene>
    <name evidence="6" type="ORF">ACFPN5_12370</name>
</gene>
<dbReference type="Gene3D" id="1.10.439.10">
    <property type="entry name" value="Penicillin Amidohydrolase, domain 1"/>
    <property type="match status" value="1"/>
</dbReference>
<dbReference type="InterPro" id="IPR023343">
    <property type="entry name" value="Penicillin_amidase_dom1"/>
</dbReference>
<name>A0ABW0L4I1_9BURK</name>
<dbReference type="Gene3D" id="3.60.20.10">
    <property type="entry name" value="Glutamine Phosphoribosylpyrophosphate, subunit 1, domain 1"/>
    <property type="match status" value="1"/>
</dbReference>
<dbReference type="PANTHER" id="PTHR34218:SF3">
    <property type="entry name" value="ACYL-HOMOSERINE LACTONE ACYLASE PVDQ"/>
    <property type="match status" value="1"/>
</dbReference>
<dbReference type="RefSeq" id="WP_379783608.1">
    <property type="nucleotide sequence ID" value="NZ_JBHSMU010000013.1"/>
</dbReference>